<dbReference type="EMBL" id="QUMS01000002">
    <property type="protein sequence ID" value="REG08554.1"/>
    <property type="molecule type" value="Genomic_DNA"/>
</dbReference>
<protein>
    <submittedName>
        <fullName evidence="2">Uncharacterized protein</fullName>
    </submittedName>
</protein>
<keyword evidence="3" id="KW-1185">Reference proteome</keyword>
<comment type="caution">
    <text evidence="2">The sequence shown here is derived from an EMBL/GenBank/DDBJ whole genome shotgun (WGS) entry which is preliminary data.</text>
</comment>
<keyword evidence="1" id="KW-1133">Transmembrane helix</keyword>
<dbReference type="AlphaFoldDB" id="A0A3E0AAU5"/>
<evidence type="ECO:0000313" key="2">
    <source>
        <dbReference type="EMBL" id="REG08554.1"/>
    </source>
</evidence>
<gene>
    <name evidence="2" type="ORF">DFR64_1924</name>
</gene>
<feature type="transmembrane region" description="Helical" evidence="1">
    <location>
        <begin position="46"/>
        <end position="66"/>
    </location>
</feature>
<evidence type="ECO:0000256" key="1">
    <source>
        <dbReference type="SAM" id="Phobius"/>
    </source>
</evidence>
<name>A0A3E0AAU5_9CHLR</name>
<dbReference type="RefSeq" id="WP_116225206.1">
    <property type="nucleotide sequence ID" value="NZ_AP018437.1"/>
</dbReference>
<reference evidence="2 3" key="1">
    <citation type="submission" date="2018-08" db="EMBL/GenBank/DDBJ databases">
        <title>Genomic Encyclopedia of Type Strains, Phase IV (KMG-IV): sequencing the most valuable type-strain genomes for metagenomic binning, comparative biology and taxonomic classification.</title>
        <authorList>
            <person name="Goeker M."/>
        </authorList>
    </citation>
    <scope>NUCLEOTIDE SEQUENCE [LARGE SCALE GENOMIC DNA]</scope>
    <source>
        <strain evidence="2 3">DSM 23923</strain>
    </source>
</reference>
<keyword evidence="1" id="KW-0472">Membrane</keyword>
<keyword evidence="1" id="KW-0812">Transmembrane</keyword>
<evidence type="ECO:0000313" key="3">
    <source>
        <dbReference type="Proteomes" id="UP000256388"/>
    </source>
</evidence>
<accession>A0A3E0AAU5</accession>
<sequence>MRLFRKMDEMELSINFKALRLAWLFGIIFLLVWVWMDWIIGRTFNSLGVILLVSQLIVYWAGQAFFKWQLGKDEE</sequence>
<dbReference type="Proteomes" id="UP000256388">
    <property type="component" value="Unassembled WGS sequence"/>
</dbReference>
<organism evidence="2 3">
    <name type="scientific">Pelolinea submarina</name>
    <dbReference type="NCBI Taxonomy" id="913107"/>
    <lineage>
        <taxon>Bacteria</taxon>
        <taxon>Bacillati</taxon>
        <taxon>Chloroflexota</taxon>
        <taxon>Anaerolineae</taxon>
        <taxon>Anaerolineales</taxon>
        <taxon>Anaerolineaceae</taxon>
        <taxon>Pelolinea</taxon>
    </lineage>
</organism>
<proteinExistence type="predicted"/>
<feature type="transmembrane region" description="Helical" evidence="1">
    <location>
        <begin position="21"/>
        <end position="40"/>
    </location>
</feature>